<evidence type="ECO:0000256" key="1">
    <source>
        <dbReference type="ARBA" id="ARBA00001946"/>
    </source>
</evidence>
<proteinExistence type="inferred from homology"/>
<organism evidence="20 21">
    <name type="scientific">Roseovarius aquimarinus</name>
    <dbReference type="NCBI Taxonomy" id="1229156"/>
    <lineage>
        <taxon>Bacteria</taxon>
        <taxon>Pseudomonadati</taxon>
        <taxon>Pseudomonadota</taxon>
        <taxon>Alphaproteobacteria</taxon>
        <taxon>Rhodobacterales</taxon>
        <taxon>Roseobacteraceae</taxon>
        <taxon>Roseovarius</taxon>
    </lineage>
</organism>
<evidence type="ECO:0000313" key="20">
    <source>
        <dbReference type="EMBL" id="MFH0253221.1"/>
    </source>
</evidence>
<feature type="transmembrane region" description="Helical" evidence="19">
    <location>
        <begin position="184"/>
        <end position="202"/>
    </location>
</feature>
<keyword evidence="10 19" id="KW-0812">Transmembrane</keyword>
<keyword evidence="21" id="KW-1185">Reference proteome</keyword>
<evidence type="ECO:0000256" key="16">
    <source>
        <dbReference type="ARBA" id="ARBA00032853"/>
    </source>
</evidence>
<keyword evidence="12 19" id="KW-1133">Transmembrane helix</keyword>
<evidence type="ECO:0000256" key="9">
    <source>
        <dbReference type="ARBA" id="ARBA00022679"/>
    </source>
</evidence>
<comment type="catalytic activity">
    <reaction evidence="17 19">
        <text>alpha-ribazole + adenosylcob(III)inamide-GDP = adenosylcob(III)alamin + GMP + H(+)</text>
        <dbReference type="Rhea" id="RHEA:16049"/>
        <dbReference type="ChEBI" id="CHEBI:10329"/>
        <dbReference type="ChEBI" id="CHEBI:15378"/>
        <dbReference type="ChEBI" id="CHEBI:18408"/>
        <dbReference type="ChEBI" id="CHEBI:58115"/>
        <dbReference type="ChEBI" id="CHEBI:60487"/>
        <dbReference type="EC" id="2.7.8.26"/>
    </reaction>
</comment>
<feature type="transmembrane region" description="Helical" evidence="19">
    <location>
        <begin position="49"/>
        <end position="75"/>
    </location>
</feature>
<evidence type="ECO:0000256" key="13">
    <source>
        <dbReference type="ARBA" id="ARBA00023136"/>
    </source>
</evidence>
<comment type="caution">
    <text evidence="20">The sequence shown here is derived from an EMBL/GenBank/DDBJ whole genome shotgun (WGS) entry which is preliminary data.</text>
</comment>
<evidence type="ECO:0000256" key="17">
    <source>
        <dbReference type="ARBA" id="ARBA00048623"/>
    </source>
</evidence>
<evidence type="ECO:0000313" key="21">
    <source>
        <dbReference type="Proteomes" id="UP001607157"/>
    </source>
</evidence>
<dbReference type="PANTHER" id="PTHR34148">
    <property type="entry name" value="ADENOSYLCOBINAMIDE-GDP RIBAZOLETRANSFERASE"/>
    <property type="match status" value="1"/>
</dbReference>
<dbReference type="GO" id="GO:0051073">
    <property type="term" value="F:adenosylcobinamide-GDP ribazoletransferase activity"/>
    <property type="evidence" value="ECO:0007669"/>
    <property type="project" value="UniProtKB-EC"/>
</dbReference>
<reference evidence="20 21" key="1">
    <citation type="submission" date="2024-10" db="EMBL/GenBank/DDBJ databases">
        <authorList>
            <person name="Yang X.-N."/>
        </authorList>
    </citation>
    <scope>NUCLEOTIDE SEQUENCE [LARGE SCALE GENOMIC DNA]</scope>
    <source>
        <strain evidence="20 21">CAU 1059</strain>
    </source>
</reference>
<evidence type="ECO:0000256" key="6">
    <source>
        <dbReference type="ARBA" id="ARBA00015850"/>
    </source>
</evidence>
<evidence type="ECO:0000256" key="15">
    <source>
        <dbReference type="ARBA" id="ARBA00032605"/>
    </source>
</evidence>
<dbReference type="RefSeq" id="WP_377168104.1">
    <property type="nucleotide sequence ID" value="NZ_JBHTJC010000001.1"/>
</dbReference>
<dbReference type="HAMAP" id="MF_00719">
    <property type="entry name" value="CobS"/>
    <property type="match status" value="1"/>
</dbReference>
<evidence type="ECO:0000256" key="2">
    <source>
        <dbReference type="ARBA" id="ARBA00004651"/>
    </source>
</evidence>
<keyword evidence="13 19" id="KW-0472">Membrane</keyword>
<keyword evidence="11 19" id="KW-0460">Magnesium</keyword>
<comment type="cofactor">
    <cofactor evidence="1 19">
        <name>Mg(2+)</name>
        <dbReference type="ChEBI" id="CHEBI:18420"/>
    </cofactor>
</comment>
<evidence type="ECO:0000256" key="11">
    <source>
        <dbReference type="ARBA" id="ARBA00022842"/>
    </source>
</evidence>
<evidence type="ECO:0000256" key="8">
    <source>
        <dbReference type="ARBA" id="ARBA00022573"/>
    </source>
</evidence>
<dbReference type="InterPro" id="IPR003805">
    <property type="entry name" value="CobS"/>
</dbReference>
<keyword evidence="9 19" id="KW-0808">Transferase</keyword>
<evidence type="ECO:0000256" key="4">
    <source>
        <dbReference type="ARBA" id="ARBA00010561"/>
    </source>
</evidence>
<evidence type="ECO:0000256" key="3">
    <source>
        <dbReference type="ARBA" id="ARBA00004663"/>
    </source>
</evidence>
<keyword evidence="7 19" id="KW-1003">Cell membrane</keyword>
<dbReference type="PANTHER" id="PTHR34148:SF1">
    <property type="entry name" value="ADENOSYLCOBINAMIDE-GDP RIBAZOLETRANSFERASE"/>
    <property type="match status" value="1"/>
</dbReference>
<comment type="function">
    <text evidence="14 19">Joins adenosylcobinamide-GDP and alpha-ribazole to generate adenosylcobalamin (Ado-cobalamin). Also synthesizes adenosylcobalamin 5'-phosphate from adenosylcobinamide-GDP and alpha-ribazole 5'-phosphate.</text>
</comment>
<dbReference type="Proteomes" id="UP001607157">
    <property type="component" value="Unassembled WGS sequence"/>
</dbReference>
<accession>A0ABW7I5Z3</accession>
<dbReference type="Pfam" id="PF02654">
    <property type="entry name" value="CobS"/>
    <property type="match status" value="1"/>
</dbReference>
<dbReference type="EC" id="2.7.8.26" evidence="5 19"/>
<comment type="catalytic activity">
    <reaction evidence="18 19">
        <text>alpha-ribazole 5'-phosphate + adenosylcob(III)inamide-GDP = adenosylcob(III)alamin 5'-phosphate + GMP + H(+)</text>
        <dbReference type="Rhea" id="RHEA:23560"/>
        <dbReference type="ChEBI" id="CHEBI:15378"/>
        <dbReference type="ChEBI" id="CHEBI:57918"/>
        <dbReference type="ChEBI" id="CHEBI:58115"/>
        <dbReference type="ChEBI" id="CHEBI:60487"/>
        <dbReference type="ChEBI" id="CHEBI:60493"/>
        <dbReference type="EC" id="2.7.8.26"/>
    </reaction>
</comment>
<dbReference type="EMBL" id="JBIHMM010000001">
    <property type="protein sequence ID" value="MFH0253221.1"/>
    <property type="molecule type" value="Genomic_DNA"/>
</dbReference>
<comment type="subcellular location">
    <subcellularLocation>
        <location evidence="2 19">Cell membrane</location>
        <topology evidence="2 19">Multi-pass membrane protein</topology>
    </subcellularLocation>
</comment>
<comment type="similarity">
    <text evidence="4 19">Belongs to the CobS family.</text>
</comment>
<evidence type="ECO:0000256" key="7">
    <source>
        <dbReference type="ARBA" id="ARBA00022475"/>
    </source>
</evidence>
<evidence type="ECO:0000256" key="14">
    <source>
        <dbReference type="ARBA" id="ARBA00025228"/>
    </source>
</evidence>
<protein>
    <recommendedName>
        <fullName evidence="6 19">Adenosylcobinamide-GDP ribazoletransferase</fullName>
        <ecNumber evidence="5 19">2.7.8.26</ecNumber>
    </recommendedName>
    <alternativeName>
        <fullName evidence="16 19">Cobalamin synthase</fullName>
    </alternativeName>
    <alternativeName>
        <fullName evidence="15 19">Cobalamin-5'-phosphate synthase</fullName>
    </alternativeName>
</protein>
<feature type="transmembrane region" description="Helical" evidence="19">
    <location>
        <begin position="113"/>
        <end position="136"/>
    </location>
</feature>
<comment type="pathway">
    <text evidence="3 19">Cofactor biosynthesis; adenosylcobalamin biosynthesis; adenosylcobalamin from cob(II)yrinate a,c-diamide: step 7/7.</text>
</comment>
<evidence type="ECO:0000256" key="10">
    <source>
        <dbReference type="ARBA" id="ARBA00022692"/>
    </source>
</evidence>
<feature type="transmembrane region" description="Helical" evidence="19">
    <location>
        <begin position="142"/>
        <end position="163"/>
    </location>
</feature>
<evidence type="ECO:0000256" key="12">
    <source>
        <dbReference type="ARBA" id="ARBA00022989"/>
    </source>
</evidence>
<evidence type="ECO:0000256" key="18">
    <source>
        <dbReference type="ARBA" id="ARBA00049504"/>
    </source>
</evidence>
<sequence length="251" mass="25337">MQKSDMLRRSGGDIAAALALLSRISLPNAPMRGAGAAWAYPVAGAVIGLIGGLAGMAALWGGLPSALAALSALAAQVIVTGAMHEDGLADTADGLWGGWTRAQRLEIMKDSHIGAYGVVALILSLSARWSALWLMFQIDASWAMAAIVTAGAVSRAAIPALMWALPHARGAGLSHGTGRPNARIVGTGAALALALALLLVGWSAIPAALWAAALVFGASLLLRSKIGGQTGDTLGAVQQVTEIAVLLSIIA</sequence>
<name>A0ABW7I5Z3_9RHOB</name>
<evidence type="ECO:0000256" key="19">
    <source>
        <dbReference type="HAMAP-Rule" id="MF_00719"/>
    </source>
</evidence>
<keyword evidence="8 19" id="KW-0169">Cobalamin biosynthesis</keyword>
<evidence type="ECO:0000256" key="5">
    <source>
        <dbReference type="ARBA" id="ARBA00013200"/>
    </source>
</evidence>
<gene>
    <name evidence="19" type="primary">cobS</name>
    <name evidence="20" type="ORF">ACGRVM_04925</name>
</gene>